<dbReference type="Proteomes" id="UP000276776">
    <property type="component" value="Unassembled WGS sequence"/>
</dbReference>
<dbReference type="OrthoDB" id="5814564at2759"/>
<gene>
    <name evidence="3" type="ORF">TCLT_LOCUS10805</name>
</gene>
<evidence type="ECO:0000313" key="3">
    <source>
        <dbReference type="EMBL" id="VDN08523.1"/>
    </source>
</evidence>
<name>A0A0N5DCA4_THECL</name>
<proteinExistence type="predicted"/>
<evidence type="ECO:0000313" key="5">
    <source>
        <dbReference type="WBParaSite" id="TCLT_0001082301-mRNA-1"/>
    </source>
</evidence>
<keyword evidence="2" id="KW-1133">Transmembrane helix</keyword>
<keyword evidence="2" id="KW-0472">Membrane</keyword>
<organism evidence="5">
    <name type="scientific">Thelazia callipaeda</name>
    <name type="common">Oriental eyeworm</name>
    <name type="synonym">Parasitic nematode</name>
    <dbReference type="NCBI Taxonomy" id="103827"/>
    <lineage>
        <taxon>Eukaryota</taxon>
        <taxon>Metazoa</taxon>
        <taxon>Ecdysozoa</taxon>
        <taxon>Nematoda</taxon>
        <taxon>Chromadorea</taxon>
        <taxon>Rhabditida</taxon>
        <taxon>Spirurina</taxon>
        <taxon>Spiruromorpha</taxon>
        <taxon>Thelazioidea</taxon>
        <taxon>Thelaziidae</taxon>
        <taxon>Thelazia</taxon>
    </lineage>
</organism>
<reference evidence="5" key="1">
    <citation type="submission" date="2017-02" db="UniProtKB">
        <authorList>
            <consortium name="WormBaseParasite"/>
        </authorList>
    </citation>
    <scope>IDENTIFICATION</scope>
</reference>
<evidence type="ECO:0000313" key="4">
    <source>
        <dbReference type="Proteomes" id="UP000276776"/>
    </source>
</evidence>
<feature type="transmembrane region" description="Helical" evidence="2">
    <location>
        <begin position="20"/>
        <end position="38"/>
    </location>
</feature>
<sequence length="123" mass="13865">MLNRETVDSFIRDLQYPTLGIILYLLLPLLSASTIACTRRYKCSISERTDYDTHLPESVVTEEIFVPIGKSSRNAAPLKGAMTAHEDKKTTQTLTGTLHAPKSSSIRFTEERHRSRTINIVND</sequence>
<feature type="region of interest" description="Disordered" evidence="1">
    <location>
        <begin position="76"/>
        <end position="109"/>
    </location>
</feature>
<accession>A0A0N5DCA4</accession>
<feature type="compositionally biased region" description="Polar residues" evidence="1">
    <location>
        <begin position="91"/>
        <end position="107"/>
    </location>
</feature>
<reference evidence="3 4" key="2">
    <citation type="submission" date="2018-11" db="EMBL/GenBank/DDBJ databases">
        <authorList>
            <consortium name="Pathogen Informatics"/>
        </authorList>
    </citation>
    <scope>NUCLEOTIDE SEQUENCE [LARGE SCALE GENOMIC DNA]</scope>
</reference>
<keyword evidence="2" id="KW-0812">Transmembrane</keyword>
<evidence type="ECO:0000256" key="2">
    <source>
        <dbReference type="SAM" id="Phobius"/>
    </source>
</evidence>
<protein>
    <submittedName>
        <fullName evidence="3 5">Uncharacterized protein</fullName>
    </submittedName>
</protein>
<keyword evidence="4" id="KW-1185">Reference proteome</keyword>
<dbReference type="WBParaSite" id="TCLT_0001082301-mRNA-1">
    <property type="protein sequence ID" value="TCLT_0001082301-mRNA-1"/>
    <property type="gene ID" value="TCLT_0001082301"/>
</dbReference>
<dbReference type="EMBL" id="UYYF01005380">
    <property type="protein sequence ID" value="VDN08523.1"/>
    <property type="molecule type" value="Genomic_DNA"/>
</dbReference>
<evidence type="ECO:0000256" key="1">
    <source>
        <dbReference type="SAM" id="MobiDB-lite"/>
    </source>
</evidence>
<dbReference type="AlphaFoldDB" id="A0A0N5DCA4"/>